<dbReference type="Proteomes" id="UP000193925">
    <property type="component" value="Chromosome AFERRI"/>
</dbReference>
<name>A0A060UQM3_9PROT</name>
<reference evidence="1" key="1">
    <citation type="submission" date="2014-03" db="EMBL/GenBank/DDBJ databases">
        <authorList>
            <person name="Genoscope - CEA"/>
        </authorList>
    </citation>
    <scope>NUCLEOTIDE SEQUENCE [LARGE SCALE GENOMIC DNA]</scope>
    <source>
        <strain evidence="1">CF27</strain>
    </source>
</reference>
<gene>
    <name evidence="2" type="ORF">AFERRI_10625</name>
    <name evidence="1" type="ORF">AFERRI_400342</name>
</gene>
<proteinExistence type="predicted"/>
<dbReference type="RefSeq" id="WP_035193104.1">
    <property type="nucleotide sequence ID" value="NZ_CCCS020000035.1"/>
</dbReference>
<dbReference type="CDD" id="cd09873">
    <property type="entry name" value="PIN_Pae0151-like"/>
    <property type="match status" value="1"/>
</dbReference>
<accession>A0A060UQM3</accession>
<dbReference type="EMBL" id="LT841305">
    <property type="protein sequence ID" value="SMH64592.1"/>
    <property type="molecule type" value="Genomic_DNA"/>
</dbReference>
<dbReference type="InterPro" id="IPR029060">
    <property type="entry name" value="PIN-like_dom_sf"/>
</dbReference>
<dbReference type="AlphaFoldDB" id="A0A060UQM3"/>
<sequence>MAGDGGTRLGRHFNLASRFRLSSYDAAYLELALRNGLPLATLDADLVKAATIAGLPNLDTH</sequence>
<evidence type="ECO:0000313" key="1">
    <source>
        <dbReference type="EMBL" id="CDQ10561.1"/>
    </source>
</evidence>
<reference evidence="1" key="2">
    <citation type="submission" date="2014-07" db="EMBL/GenBank/DDBJ databases">
        <title>Initial genome analysis of the psychrotolerant acidophile Acidithiobacillus ferrivorans CF27: insights into iron and sulfur oxidation pathways and into biofilm formation.</title>
        <authorList>
            <person name="Talla E."/>
            <person name="Hedrich S."/>
            <person name="Mangenot S."/>
            <person name="Ji B."/>
            <person name="Johnson D.B."/>
            <person name="Barbe V."/>
            <person name="Bonnefoy V."/>
        </authorList>
    </citation>
    <scope>NUCLEOTIDE SEQUENCE [LARGE SCALE GENOMIC DNA]</scope>
    <source>
        <strain evidence="1">CF27</strain>
    </source>
</reference>
<evidence type="ECO:0000313" key="3">
    <source>
        <dbReference type="Proteomes" id="UP000193925"/>
    </source>
</evidence>
<dbReference type="Gene3D" id="3.40.50.1010">
    <property type="entry name" value="5'-nuclease"/>
    <property type="match status" value="1"/>
</dbReference>
<reference evidence="2 3" key="3">
    <citation type="submission" date="2017-03" db="EMBL/GenBank/DDBJ databases">
        <authorList>
            <person name="Regsiter A."/>
            <person name="William W."/>
        </authorList>
    </citation>
    <scope>NUCLEOTIDE SEQUENCE [LARGE SCALE GENOMIC DNA]</scope>
    <source>
        <strain evidence="2">PRJEB5721</strain>
    </source>
</reference>
<keyword evidence="3" id="KW-1185">Reference proteome</keyword>
<organism evidence="1">
    <name type="scientific">Acidithiobacillus ferrivorans</name>
    <dbReference type="NCBI Taxonomy" id="160808"/>
    <lineage>
        <taxon>Bacteria</taxon>
        <taxon>Pseudomonadati</taxon>
        <taxon>Pseudomonadota</taxon>
        <taxon>Acidithiobacillia</taxon>
        <taxon>Acidithiobacillales</taxon>
        <taxon>Acidithiobacillaceae</taxon>
        <taxon>Acidithiobacillus</taxon>
    </lineage>
</organism>
<dbReference type="EMBL" id="CCCS020000035">
    <property type="protein sequence ID" value="CDQ10561.1"/>
    <property type="molecule type" value="Genomic_DNA"/>
</dbReference>
<evidence type="ECO:0000313" key="2">
    <source>
        <dbReference type="EMBL" id="SMH64592.1"/>
    </source>
</evidence>
<protein>
    <submittedName>
        <fullName evidence="1">PilT protein domain protein</fullName>
    </submittedName>
</protein>
<dbReference type="InterPro" id="IPR044153">
    <property type="entry name" value="PIN_Pae0151-like"/>
</dbReference>
<dbReference type="SUPFAM" id="SSF88723">
    <property type="entry name" value="PIN domain-like"/>
    <property type="match status" value="1"/>
</dbReference>